<evidence type="ECO:0000256" key="1">
    <source>
        <dbReference type="SAM" id="MobiDB-lite"/>
    </source>
</evidence>
<feature type="region of interest" description="Disordered" evidence="1">
    <location>
        <begin position="1"/>
        <end position="34"/>
    </location>
</feature>
<feature type="compositionally biased region" description="Polar residues" evidence="1">
    <location>
        <begin position="1"/>
        <end position="26"/>
    </location>
</feature>
<dbReference type="AlphaFoldDB" id="A0A6B0TQW0"/>
<dbReference type="EMBL" id="GIFC01000189">
    <property type="protein sequence ID" value="MXU82272.1"/>
    <property type="molecule type" value="Transcribed_RNA"/>
</dbReference>
<accession>A0A6B0TQW0</accession>
<name>A0A6B0TQW0_IXORI</name>
<organism evidence="2">
    <name type="scientific">Ixodes ricinus</name>
    <name type="common">Common tick</name>
    <name type="synonym">Acarus ricinus</name>
    <dbReference type="NCBI Taxonomy" id="34613"/>
    <lineage>
        <taxon>Eukaryota</taxon>
        <taxon>Metazoa</taxon>
        <taxon>Ecdysozoa</taxon>
        <taxon>Arthropoda</taxon>
        <taxon>Chelicerata</taxon>
        <taxon>Arachnida</taxon>
        <taxon>Acari</taxon>
        <taxon>Parasitiformes</taxon>
        <taxon>Ixodida</taxon>
        <taxon>Ixodoidea</taxon>
        <taxon>Ixodidae</taxon>
        <taxon>Ixodinae</taxon>
        <taxon>Ixodes</taxon>
    </lineage>
</organism>
<proteinExistence type="predicted"/>
<reference evidence="2" key="1">
    <citation type="submission" date="2019-12" db="EMBL/GenBank/DDBJ databases">
        <title>An insight into the sialome of adult female Ixodes ricinus ticks feeding for 6 days.</title>
        <authorList>
            <person name="Perner J."/>
            <person name="Ribeiro J.M.C."/>
        </authorList>
    </citation>
    <scope>NUCLEOTIDE SEQUENCE</scope>
    <source>
        <strain evidence="2">Semi-engorged</strain>
        <tissue evidence="2">Salivary glands</tissue>
    </source>
</reference>
<evidence type="ECO:0000313" key="2">
    <source>
        <dbReference type="EMBL" id="MXU82272.1"/>
    </source>
</evidence>
<sequence length="67" mass="7184">MIRSKVPSTCLASSVSQSTNAATSPSRYRRKSASISRCTVSSTGTCCTWSTQTGSRATGRNRPIRIK</sequence>
<protein>
    <submittedName>
        <fullName evidence="2">Uncharacterized protein</fullName>
    </submittedName>
</protein>